<evidence type="ECO:0008006" key="5">
    <source>
        <dbReference type="Google" id="ProtNLM"/>
    </source>
</evidence>
<organism evidence="3 4">
    <name type="scientific">Kitasatospora indigofera</name>
    <dbReference type="NCBI Taxonomy" id="67307"/>
    <lineage>
        <taxon>Bacteria</taxon>
        <taxon>Bacillati</taxon>
        <taxon>Actinomycetota</taxon>
        <taxon>Actinomycetes</taxon>
        <taxon>Kitasatosporales</taxon>
        <taxon>Streptomycetaceae</taxon>
        <taxon>Kitasatospora</taxon>
    </lineage>
</organism>
<dbReference type="AlphaFoldDB" id="A0A919KYP6"/>
<protein>
    <recommendedName>
        <fullName evidence="5">Integral membrane protein</fullName>
    </recommendedName>
</protein>
<feature type="compositionally biased region" description="Gly residues" evidence="1">
    <location>
        <begin position="306"/>
        <end position="324"/>
    </location>
</feature>
<evidence type="ECO:0000256" key="2">
    <source>
        <dbReference type="SAM" id="Phobius"/>
    </source>
</evidence>
<evidence type="ECO:0000313" key="4">
    <source>
        <dbReference type="Proteomes" id="UP000617734"/>
    </source>
</evidence>
<evidence type="ECO:0000256" key="1">
    <source>
        <dbReference type="SAM" id="MobiDB-lite"/>
    </source>
</evidence>
<keyword evidence="2" id="KW-0472">Membrane</keyword>
<keyword evidence="2" id="KW-1133">Transmembrane helix</keyword>
<dbReference type="PANTHER" id="PTHR40761">
    <property type="entry name" value="CONSERVED INTEGRAL MEMBRANE ALANINE VALINE AND LEUCINE RICH PROTEIN-RELATED"/>
    <property type="match status" value="1"/>
</dbReference>
<dbReference type="EMBL" id="BNBO01000029">
    <property type="protein sequence ID" value="GHH76526.1"/>
    <property type="molecule type" value="Genomic_DNA"/>
</dbReference>
<keyword evidence="2" id="KW-0812">Transmembrane</keyword>
<feature type="transmembrane region" description="Helical" evidence="2">
    <location>
        <begin position="130"/>
        <end position="148"/>
    </location>
</feature>
<feature type="transmembrane region" description="Helical" evidence="2">
    <location>
        <begin position="48"/>
        <end position="66"/>
    </location>
</feature>
<reference evidence="3" key="1">
    <citation type="journal article" date="2014" name="Int. J. Syst. Evol. Microbiol.">
        <title>Complete genome sequence of Corynebacterium casei LMG S-19264T (=DSM 44701T), isolated from a smear-ripened cheese.</title>
        <authorList>
            <consortium name="US DOE Joint Genome Institute (JGI-PGF)"/>
            <person name="Walter F."/>
            <person name="Albersmeier A."/>
            <person name="Kalinowski J."/>
            <person name="Ruckert C."/>
        </authorList>
    </citation>
    <scope>NUCLEOTIDE SEQUENCE</scope>
    <source>
        <strain evidence="3">JCM 4646</strain>
    </source>
</reference>
<evidence type="ECO:0000313" key="3">
    <source>
        <dbReference type="EMBL" id="GHH76526.1"/>
    </source>
</evidence>
<feature type="transmembrane region" description="Helical" evidence="2">
    <location>
        <begin position="199"/>
        <end position="217"/>
    </location>
</feature>
<accession>A0A919KYP6</accession>
<dbReference type="Proteomes" id="UP000617734">
    <property type="component" value="Unassembled WGS sequence"/>
</dbReference>
<name>A0A919KYP6_9ACTN</name>
<keyword evidence="4" id="KW-1185">Reference proteome</keyword>
<dbReference type="InterPro" id="IPR037185">
    <property type="entry name" value="EmrE-like"/>
</dbReference>
<dbReference type="PANTHER" id="PTHR40761:SF1">
    <property type="entry name" value="CONSERVED INTEGRAL MEMBRANE ALANINE VALINE AND LEUCINE RICH PROTEIN-RELATED"/>
    <property type="match status" value="1"/>
</dbReference>
<dbReference type="SUPFAM" id="SSF103481">
    <property type="entry name" value="Multidrug resistance efflux transporter EmrE"/>
    <property type="match status" value="1"/>
</dbReference>
<sequence>MVVFLLAVGAACCLGLGFVLQQQAAQRAPRSDLLHWRLLLDLMRMPQWLLGTAFMVSGLALSALALDKGEVSLVEPLLATNLLFAMALARVLTRQSLGRSGWCGVLLLAAGVTAFIVAGKPQGGGTEAGALRHWLTVGIVVGLTLLLVSTARRMPLLEEATLLALAAGLLYGLQDALTRTVAQRLDNHGLGEVLRTWEPYAVLAAGVVGLLLVQSAFEAAPLRMSLPALTAAQPLTGIACAVAFLGDRLRVTPVALAWEAAGLVCIVVGVVMIGRHPAMPGSGHRHGPLHRHSAEPDAASDADTGTGTGSGSGTDGGNGSGPDAGPGPGP</sequence>
<feature type="transmembrane region" description="Helical" evidence="2">
    <location>
        <begin position="255"/>
        <end position="274"/>
    </location>
</feature>
<comment type="caution">
    <text evidence="3">The sequence shown here is derived from an EMBL/GenBank/DDBJ whole genome shotgun (WGS) entry which is preliminary data.</text>
</comment>
<feature type="region of interest" description="Disordered" evidence="1">
    <location>
        <begin position="281"/>
        <end position="330"/>
    </location>
</feature>
<reference evidence="3" key="2">
    <citation type="submission" date="2020-09" db="EMBL/GenBank/DDBJ databases">
        <authorList>
            <person name="Sun Q."/>
            <person name="Ohkuma M."/>
        </authorList>
    </citation>
    <scope>NUCLEOTIDE SEQUENCE</scope>
    <source>
        <strain evidence="3">JCM 4646</strain>
    </source>
</reference>
<proteinExistence type="predicted"/>
<gene>
    <name evidence="3" type="ORF">GCM10018781_47920</name>
</gene>
<dbReference type="NCBIfam" id="NF038012">
    <property type="entry name" value="DMT_1"/>
    <property type="match status" value="1"/>
</dbReference>
<feature type="transmembrane region" description="Helical" evidence="2">
    <location>
        <begin position="99"/>
        <end position="118"/>
    </location>
</feature>